<feature type="transmembrane region" description="Helical" evidence="4">
    <location>
        <begin position="169"/>
        <end position="186"/>
    </location>
</feature>
<dbReference type="AlphaFoldDB" id="A0A4R1HIK9"/>
<feature type="domain" description="DUF5931" evidence="6">
    <location>
        <begin position="25"/>
        <end position="185"/>
    </location>
</feature>
<feature type="transmembrane region" description="Helical" evidence="4">
    <location>
        <begin position="57"/>
        <end position="78"/>
    </location>
</feature>
<feature type="transmembrane region" description="Helical" evidence="4">
    <location>
        <begin position="131"/>
        <end position="157"/>
    </location>
</feature>
<evidence type="ECO:0000259" key="6">
    <source>
        <dbReference type="Pfam" id="PF19354"/>
    </source>
</evidence>
<dbReference type="InterPro" id="IPR036890">
    <property type="entry name" value="HATPase_C_sf"/>
</dbReference>
<organism evidence="7 8">
    <name type="scientific">Pseudonocardia endophytica</name>
    <dbReference type="NCBI Taxonomy" id="401976"/>
    <lineage>
        <taxon>Bacteria</taxon>
        <taxon>Bacillati</taxon>
        <taxon>Actinomycetota</taxon>
        <taxon>Actinomycetes</taxon>
        <taxon>Pseudonocardiales</taxon>
        <taxon>Pseudonocardiaceae</taxon>
        <taxon>Pseudonocardia</taxon>
    </lineage>
</organism>
<comment type="caution">
    <text evidence="7">The sequence shown here is derived from an EMBL/GenBank/DDBJ whole genome shotgun (WGS) entry which is preliminary data.</text>
</comment>
<sequence length="400" mass="42215">MNGSPERPRLSVVRATLDDVEHPLEPFWRGVIAFRLLTLVTVIGVTLWHLDGYARPYGAAVVLVVMTLWTAVLSWGYLGRLPGLPDRRGALAVADLAVCCLVMAATPLVVFEAQLDAGTPGMGSIWTSGSVLACAVAFRIRGGLIAALVISAALVLSKWRFGLLELGDIELLVLAGLTVGFASRVLQRAAARLRRSAAQQAADAERERLTRQIHDGVLQVLAHVQRRGTEMGGGAAELGTLAGEQEVALRTLLTAGAPTTDATGHRDLGAALRTLSSPRVTVSAPADPLELPASVTDEIEAVVRAALANVDAHAGPEARAWVLVEELDRDLEISVRDDGPGIPDGRLAEAESEGRLGVARSIRGRVEQLGGTLSLDTGPGRGTEWAVRVPRPVRTQGVAS</sequence>
<keyword evidence="4" id="KW-1133">Transmembrane helix</keyword>
<keyword evidence="1" id="KW-0808">Transferase</keyword>
<feature type="domain" description="Histidine kinase/HSP90-like ATPase" evidence="5">
    <location>
        <begin position="297"/>
        <end position="391"/>
    </location>
</feature>
<accession>A0A4R1HIK9</accession>
<dbReference type="PANTHER" id="PTHR24421">
    <property type="entry name" value="NITRATE/NITRITE SENSOR PROTEIN NARX-RELATED"/>
    <property type="match status" value="1"/>
</dbReference>
<dbReference type="Pfam" id="PF19354">
    <property type="entry name" value="DUF5931"/>
    <property type="match status" value="1"/>
</dbReference>
<dbReference type="SUPFAM" id="SSF55874">
    <property type="entry name" value="ATPase domain of HSP90 chaperone/DNA topoisomerase II/histidine kinase"/>
    <property type="match status" value="1"/>
</dbReference>
<dbReference type="EMBL" id="SMFZ01000002">
    <property type="protein sequence ID" value="TCK20791.1"/>
    <property type="molecule type" value="Genomic_DNA"/>
</dbReference>
<feature type="transmembrane region" description="Helical" evidence="4">
    <location>
        <begin position="27"/>
        <end position="50"/>
    </location>
</feature>
<dbReference type="CDD" id="cd16917">
    <property type="entry name" value="HATPase_UhpB-NarQ-NarX-like"/>
    <property type="match status" value="1"/>
</dbReference>
<keyword evidence="3" id="KW-0902">Two-component regulatory system</keyword>
<evidence type="ECO:0000256" key="1">
    <source>
        <dbReference type="ARBA" id="ARBA00022679"/>
    </source>
</evidence>
<evidence type="ECO:0000256" key="2">
    <source>
        <dbReference type="ARBA" id="ARBA00022777"/>
    </source>
</evidence>
<name>A0A4R1HIK9_PSEEN</name>
<dbReference type="InterPro" id="IPR045975">
    <property type="entry name" value="DUF5931"/>
</dbReference>
<keyword evidence="2 7" id="KW-0418">Kinase</keyword>
<evidence type="ECO:0000313" key="7">
    <source>
        <dbReference type="EMBL" id="TCK20791.1"/>
    </source>
</evidence>
<dbReference type="InterPro" id="IPR050482">
    <property type="entry name" value="Sensor_HK_TwoCompSys"/>
</dbReference>
<dbReference type="PANTHER" id="PTHR24421:SF61">
    <property type="entry name" value="OXYGEN SENSOR HISTIDINE KINASE NREB"/>
    <property type="match status" value="1"/>
</dbReference>
<keyword evidence="4" id="KW-0812">Transmembrane</keyword>
<dbReference type="Gene3D" id="3.30.565.10">
    <property type="entry name" value="Histidine kinase-like ATPase, C-terminal domain"/>
    <property type="match status" value="1"/>
</dbReference>
<dbReference type="Pfam" id="PF02518">
    <property type="entry name" value="HATPase_c"/>
    <property type="match status" value="1"/>
</dbReference>
<dbReference type="GO" id="GO:0000160">
    <property type="term" value="P:phosphorelay signal transduction system"/>
    <property type="evidence" value="ECO:0007669"/>
    <property type="project" value="UniProtKB-KW"/>
</dbReference>
<evidence type="ECO:0000259" key="5">
    <source>
        <dbReference type="Pfam" id="PF02518"/>
    </source>
</evidence>
<dbReference type="Proteomes" id="UP000295560">
    <property type="component" value="Unassembled WGS sequence"/>
</dbReference>
<dbReference type="InterPro" id="IPR003594">
    <property type="entry name" value="HATPase_dom"/>
</dbReference>
<dbReference type="NCBIfam" id="NF047322">
    <property type="entry name" value="HK_morpho_MacS"/>
    <property type="match status" value="1"/>
</dbReference>
<feature type="transmembrane region" description="Helical" evidence="4">
    <location>
        <begin position="90"/>
        <end position="111"/>
    </location>
</feature>
<proteinExistence type="predicted"/>
<keyword evidence="4" id="KW-0472">Membrane</keyword>
<evidence type="ECO:0000313" key="8">
    <source>
        <dbReference type="Proteomes" id="UP000295560"/>
    </source>
</evidence>
<protein>
    <submittedName>
        <fullName evidence="7">Signal transduction histidine kinase</fullName>
    </submittedName>
</protein>
<dbReference type="GO" id="GO:0016301">
    <property type="term" value="F:kinase activity"/>
    <property type="evidence" value="ECO:0007669"/>
    <property type="project" value="UniProtKB-KW"/>
</dbReference>
<evidence type="ECO:0000256" key="4">
    <source>
        <dbReference type="SAM" id="Phobius"/>
    </source>
</evidence>
<keyword evidence="8" id="KW-1185">Reference proteome</keyword>
<evidence type="ECO:0000256" key="3">
    <source>
        <dbReference type="ARBA" id="ARBA00023012"/>
    </source>
</evidence>
<gene>
    <name evidence="7" type="ORF">EV378_4755</name>
</gene>
<reference evidence="7 8" key="1">
    <citation type="submission" date="2019-03" db="EMBL/GenBank/DDBJ databases">
        <title>Sequencing the genomes of 1000 actinobacteria strains.</title>
        <authorList>
            <person name="Klenk H.-P."/>
        </authorList>
    </citation>
    <scope>NUCLEOTIDE SEQUENCE [LARGE SCALE GENOMIC DNA]</scope>
    <source>
        <strain evidence="7 8">DSM 44969</strain>
    </source>
</reference>